<name>A0A8S8XAL4_9PROT</name>
<protein>
    <recommendedName>
        <fullName evidence="12">TonB-dependent receptor-like beta-barrel domain-containing protein</fullName>
    </recommendedName>
</protein>
<keyword evidence="3 10" id="KW-1134">Transmembrane beta strand</keyword>
<evidence type="ECO:0000256" key="7">
    <source>
        <dbReference type="ARBA" id="ARBA00023136"/>
    </source>
</evidence>
<feature type="signal peptide" evidence="11">
    <location>
        <begin position="1"/>
        <end position="23"/>
    </location>
</feature>
<dbReference type="Pfam" id="PF00593">
    <property type="entry name" value="TonB_dep_Rec_b-barrel"/>
    <property type="match status" value="1"/>
</dbReference>
<evidence type="ECO:0000259" key="12">
    <source>
        <dbReference type="Pfam" id="PF00593"/>
    </source>
</evidence>
<dbReference type="GO" id="GO:0009279">
    <property type="term" value="C:cell outer membrane"/>
    <property type="evidence" value="ECO:0007669"/>
    <property type="project" value="UniProtKB-SubCell"/>
</dbReference>
<evidence type="ECO:0000256" key="10">
    <source>
        <dbReference type="PROSITE-ProRule" id="PRU01360"/>
    </source>
</evidence>
<keyword evidence="5 11" id="KW-0732">Signal</keyword>
<gene>
    <name evidence="13" type="ORF">TMPK1_13190</name>
</gene>
<accession>A0A8S8XAL4</accession>
<feature type="domain" description="TonB-dependent receptor-like beta-barrel" evidence="12">
    <location>
        <begin position="380"/>
        <end position="660"/>
    </location>
</feature>
<sequence length="694" mass="75431">MPRFVFRAVAVGAFALTALPVAAQQAEEIVVTARRLDEQRNGLSPRTGASQYVFDQTAIDLQPQGPDRSFNRLLLQAPGVVQDGEGGIRIRGDHANLQYRLNGVLIPEGVGGFGDTFETRFANKIELLTGALPAQYGYRTAGVIEIETKDGARDKGGSVSLYGGSNGTIKPSADDGGSSGTWSWYVSGSYLRSDRGLDSPTPGRDALHDATEQGRGFVYLSNVLNSDTRVSIIAGSSASRFEIPNTPGQDVAFPLNGRTQFASAQLNERQRESNSYAIVALQSSTEKFDWQVAPFLRYSQVRFTPDPVGDLMFSGVAGDVKRSSFATGIQFDGAYRIDDQHTLRGGLFTQAERGISKANIAVFDVGSDGTPLSDRSRSIADKSAKTGYLYGVYLQDEWKPIERLTVNAGLRFDLVNAYVNESALQPRLSVSYKLTDKTTVHAGYSRFFIPPALELVGNSSLAKFAGTTNAPAVTQNDPVRSERADYYDVGISHELVPGLQIGVDGYIKKSRNLQDEGQFGQALILTPINFREGHVYGVEGSVSYRRGPVQLYTNLTWLRASGRDIISSQFGVEPDELAYIRTNWVKLDHDQRYSASAGGSYSFDTGTSVAIDALYQTGLAKGFASTEHVTPYLTANLGISQDFTAWGADGWSARFDVLNLSDRVYQIRDGSGIGVGQAQYGVRRSFFAGVTKKF</sequence>
<dbReference type="Gene3D" id="2.170.130.10">
    <property type="entry name" value="TonB-dependent receptor, plug domain"/>
    <property type="match status" value="1"/>
</dbReference>
<keyword evidence="6" id="KW-0798">TonB box</keyword>
<comment type="similarity">
    <text evidence="10">Belongs to the TonB-dependent receptor family.</text>
</comment>
<keyword evidence="7 10" id="KW-0472">Membrane</keyword>
<dbReference type="PROSITE" id="PS52016">
    <property type="entry name" value="TONB_DEPENDENT_REC_3"/>
    <property type="match status" value="1"/>
</dbReference>
<keyword evidence="14" id="KW-1185">Reference proteome</keyword>
<evidence type="ECO:0000256" key="3">
    <source>
        <dbReference type="ARBA" id="ARBA00022452"/>
    </source>
</evidence>
<dbReference type="InterPro" id="IPR000531">
    <property type="entry name" value="Beta-barrel_TonB"/>
</dbReference>
<evidence type="ECO:0000256" key="6">
    <source>
        <dbReference type="ARBA" id="ARBA00023077"/>
    </source>
</evidence>
<dbReference type="GO" id="GO:0015344">
    <property type="term" value="F:siderophore uptake transmembrane transporter activity"/>
    <property type="evidence" value="ECO:0007669"/>
    <property type="project" value="TreeGrafter"/>
</dbReference>
<dbReference type="Proteomes" id="UP000681075">
    <property type="component" value="Unassembled WGS sequence"/>
</dbReference>
<evidence type="ECO:0000256" key="1">
    <source>
        <dbReference type="ARBA" id="ARBA00004571"/>
    </source>
</evidence>
<dbReference type="GO" id="GO:0044718">
    <property type="term" value="P:siderophore transmembrane transport"/>
    <property type="evidence" value="ECO:0007669"/>
    <property type="project" value="TreeGrafter"/>
</dbReference>
<dbReference type="Gene3D" id="2.40.170.20">
    <property type="entry name" value="TonB-dependent receptor, beta-barrel domain"/>
    <property type="match status" value="1"/>
</dbReference>
<dbReference type="EMBL" id="BOPV01000001">
    <property type="protein sequence ID" value="GIL39082.1"/>
    <property type="molecule type" value="Genomic_DNA"/>
</dbReference>
<evidence type="ECO:0000256" key="4">
    <source>
        <dbReference type="ARBA" id="ARBA00022692"/>
    </source>
</evidence>
<dbReference type="AlphaFoldDB" id="A0A8S8XAL4"/>
<evidence type="ECO:0000256" key="11">
    <source>
        <dbReference type="SAM" id="SignalP"/>
    </source>
</evidence>
<evidence type="ECO:0000256" key="9">
    <source>
        <dbReference type="ARBA" id="ARBA00023237"/>
    </source>
</evidence>
<evidence type="ECO:0000313" key="13">
    <source>
        <dbReference type="EMBL" id="GIL39082.1"/>
    </source>
</evidence>
<dbReference type="RefSeq" id="WP_420242181.1">
    <property type="nucleotide sequence ID" value="NZ_BOPV01000001.1"/>
</dbReference>
<evidence type="ECO:0000313" key="14">
    <source>
        <dbReference type="Proteomes" id="UP000681075"/>
    </source>
</evidence>
<keyword evidence="9 10" id="KW-0998">Cell outer membrane</keyword>
<comment type="subcellular location">
    <subcellularLocation>
        <location evidence="1 10">Cell outer membrane</location>
        <topology evidence="1 10">Multi-pass membrane protein</topology>
    </subcellularLocation>
</comment>
<evidence type="ECO:0000256" key="2">
    <source>
        <dbReference type="ARBA" id="ARBA00022448"/>
    </source>
</evidence>
<dbReference type="PANTHER" id="PTHR30069">
    <property type="entry name" value="TONB-DEPENDENT OUTER MEMBRANE RECEPTOR"/>
    <property type="match status" value="1"/>
</dbReference>
<dbReference type="InterPro" id="IPR039426">
    <property type="entry name" value="TonB-dep_rcpt-like"/>
</dbReference>
<keyword evidence="4 10" id="KW-0812">Transmembrane</keyword>
<dbReference type="SUPFAM" id="SSF56935">
    <property type="entry name" value="Porins"/>
    <property type="match status" value="1"/>
</dbReference>
<proteinExistence type="inferred from homology"/>
<feature type="chain" id="PRO_5035816176" description="TonB-dependent receptor-like beta-barrel domain-containing protein" evidence="11">
    <location>
        <begin position="24"/>
        <end position="694"/>
    </location>
</feature>
<dbReference type="InterPro" id="IPR037066">
    <property type="entry name" value="Plug_dom_sf"/>
</dbReference>
<keyword evidence="2 10" id="KW-0813">Transport</keyword>
<organism evidence="13 14">
    <name type="scientific">Roseiterribacter gracilis</name>
    <dbReference type="NCBI Taxonomy" id="2812848"/>
    <lineage>
        <taxon>Bacteria</taxon>
        <taxon>Pseudomonadati</taxon>
        <taxon>Pseudomonadota</taxon>
        <taxon>Alphaproteobacteria</taxon>
        <taxon>Rhodospirillales</taxon>
        <taxon>Roseiterribacteraceae</taxon>
        <taxon>Roseiterribacter</taxon>
    </lineage>
</organism>
<keyword evidence="8" id="KW-0675">Receptor</keyword>
<evidence type="ECO:0000256" key="5">
    <source>
        <dbReference type="ARBA" id="ARBA00022729"/>
    </source>
</evidence>
<comment type="caution">
    <text evidence="13">The sequence shown here is derived from an EMBL/GenBank/DDBJ whole genome shotgun (WGS) entry which is preliminary data.</text>
</comment>
<dbReference type="InterPro" id="IPR036942">
    <property type="entry name" value="Beta-barrel_TonB_sf"/>
</dbReference>
<evidence type="ECO:0000256" key="8">
    <source>
        <dbReference type="ARBA" id="ARBA00023170"/>
    </source>
</evidence>
<dbReference type="PANTHER" id="PTHR30069:SF29">
    <property type="entry name" value="HEMOGLOBIN AND HEMOGLOBIN-HAPTOGLOBIN-BINDING PROTEIN 1-RELATED"/>
    <property type="match status" value="1"/>
</dbReference>
<reference evidence="13" key="1">
    <citation type="submission" date="2021-02" db="EMBL/GenBank/DDBJ databases">
        <title>Genome sequence of Rhodospirillales sp. strain TMPK1 isolated from soil.</title>
        <authorList>
            <person name="Nakai R."/>
            <person name="Kusada H."/>
            <person name="Tamaki H."/>
        </authorList>
    </citation>
    <scope>NUCLEOTIDE SEQUENCE</scope>
    <source>
        <strain evidence="13">TMPK1</strain>
    </source>
</reference>